<dbReference type="Proteomes" id="UP000254293">
    <property type="component" value="Unassembled WGS sequence"/>
</dbReference>
<dbReference type="EMBL" id="UGJJ01000002">
    <property type="protein sequence ID" value="STR02600.1"/>
    <property type="molecule type" value="Genomic_DNA"/>
</dbReference>
<gene>
    <name evidence="1" type="ORF">NCTC13336_01477</name>
</gene>
<evidence type="ECO:0000313" key="2">
    <source>
        <dbReference type="Proteomes" id="UP000254293"/>
    </source>
</evidence>
<keyword evidence="2" id="KW-1185">Reference proteome</keyword>
<evidence type="ECO:0000313" key="1">
    <source>
        <dbReference type="EMBL" id="STR02600.1"/>
    </source>
</evidence>
<dbReference type="Pfam" id="PF05258">
    <property type="entry name" value="DciA"/>
    <property type="match status" value="1"/>
</dbReference>
<name>A0A377R162_9NEIS</name>
<proteinExistence type="predicted"/>
<dbReference type="OrthoDB" id="8613287at2"/>
<protein>
    <submittedName>
        <fullName evidence="1">Protein of uncharacterized function (DUF721)</fullName>
    </submittedName>
</protein>
<sequence length="149" mass="16199">MDFKQIGKRSGQGDDPSARTQLEFLLQSAQAWRQLDRAVKQHLPANLHPYVQTARIDQDGSLVLLAANGTAASRLKMLAPALLPKLRQCSGLITAVRVKTVPKTAAPPRQNSLKLSPAALDALADGADRLEHHPQLAAALRRLVGKYQK</sequence>
<accession>A0A377R162</accession>
<dbReference type="AlphaFoldDB" id="A0A377R162"/>
<dbReference type="InterPro" id="IPR007922">
    <property type="entry name" value="DciA-like"/>
</dbReference>
<dbReference type="RefSeq" id="WP_115308508.1">
    <property type="nucleotide sequence ID" value="NZ_UGJJ01000002.1"/>
</dbReference>
<organism evidence="1 2">
    <name type="scientific">Kingella potus</name>
    <dbReference type="NCBI Taxonomy" id="265175"/>
    <lineage>
        <taxon>Bacteria</taxon>
        <taxon>Pseudomonadati</taxon>
        <taxon>Pseudomonadota</taxon>
        <taxon>Betaproteobacteria</taxon>
        <taxon>Neisseriales</taxon>
        <taxon>Neisseriaceae</taxon>
        <taxon>Kingella</taxon>
    </lineage>
</organism>
<reference evidence="1 2" key="1">
    <citation type="submission" date="2018-06" db="EMBL/GenBank/DDBJ databases">
        <authorList>
            <consortium name="Pathogen Informatics"/>
            <person name="Doyle S."/>
        </authorList>
    </citation>
    <scope>NUCLEOTIDE SEQUENCE [LARGE SCALE GENOMIC DNA]</scope>
    <source>
        <strain evidence="1 2">NCTC13336</strain>
    </source>
</reference>